<dbReference type="Proteomes" id="UP000528964">
    <property type="component" value="Unassembled WGS sequence"/>
</dbReference>
<protein>
    <recommendedName>
        <fullName evidence="4">DUF3617 family protein</fullName>
    </recommendedName>
</protein>
<accession>A0A7W6D3L5</accession>
<evidence type="ECO:0008006" key="4">
    <source>
        <dbReference type="Google" id="ProtNLM"/>
    </source>
</evidence>
<reference evidence="2 3" key="1">
    <citation type="submission" date="2020-08" db="EMBL/GenBank/DDBJ databases">
        <title>Genomic Encyclopedia of Type Strains, Phase IV (KMG-IV): sequencing the most valuable type-strain genomes for metagenomic binning, comparative biology and taxonomic classification.</title>
        <authorList>
            <person name="Goeker M."/>
        </authorList>
    </citation>
    <scope>NUCLEOTIDE SEQUENCE [LARGE SCALE GENOMIC DNA]</scope>
    <source>
        <strain evidence="2 3">DSM 25481</strain>
    </source>
</reference>
<gene>
    <name evidence="2" type="ORF">GGR24_002167</name>
</gene>
<comment type="caution">
    <text evidence="2">The sequence shown here is derived from an EMBL/GenBank/DDBJ whole genome shotgun (WGS) entry which is preliminary data.</text>
</comment>
<evidence type="ECO:0000313" key="2">
    <source>
        <dbReference type="EMBL" id="MBB3973497.1"/>
    </source>
</evidence>
<sequence length="158" mass="16232">MKPTAAFALLAVLASTAAAVAAAPPKRAPGLWETTTITNAGRSGARECVDAATDRLVRQAMAGQSCRNDDFRETPEGYVAGAICKAGGMTVDNKIVVTGDFATWARAEATSTLSGLDGGGRRFSTTIEARRLGDCAPGQRPGDVILPNGTVINVGPAR</sequence>
<dbReference type="Pfam" id="PF12276">
    <property type="entry name" value="DUF3617"/>
    <property type="match status" value="1"/>
</dbReference>
<feature type="chain" id="PRO_5030908830" description="DUF3617 family protein" evidence="1">
    <location>
        <begin position="22"/>
        <end position="158"/>
    </location>
</feature>
<feature type="signal peptide" evidence="1">
    <location>
        <begin position="1"/>
        <end position="21"/>
    </location>
</feature>
<dbReference type="RefSeq" id="WP_183395362.1">
    <property type="nucleotide sequence ID" value="NZ_JACIDR010000003.1"/>
</dbReference>
<dbReference type="EMBL" id="JACIDR010000003">
    <property type="protein sequence ID" value="MBB3973497.1"/>
    <property type="molecule type" value="Genomic_DNA"/>
</dbReference>
<keyword evidence="1" id="KW-0732">Signal</keyword>
<dbReference type="AlphaFoldDB" id="A0A7W6D3L5"/>
<dbReference type="InterPro" id="IPR022061">
    <property type="entry name" value="DUF3617"/>
</dbReference>
<evidence type="ECO:0000313" key="3">
    <source>
        <dbReference type="Proteomes" id="UP000528964"/>
    </source>
</evidence>
<evidence type="ECO:0000256" key="1">
    <source>
        <dbReference type="SAM" id="SignalP"/>
    </source>
</evidence>
<name>A0A7W6D3L5_9HYPH</name>
<proteinExistence type="predicted"/>
<organism evidence="2 3">
    <name type="scientific">Hansschlegelia beijingensis</name>
    <dbReference type="NCBI Taxonomy" id="1133344"/>
    <lineage>
        <taxon>Bacteria</taxon>
        <taxon>Pseudomonadati</taxon>
        <taxon>Pseudomonadota</taxon>
        <taxon>Alphaproteobacteria</taxon>
        <taxon>Hyphomicrobiales</taxon>
        <taxon>Methylopilaceae</taxon>
        <taxon>Hansschlegelia</taxon>
    </lineage>
</organism>
<keyword evidence="3" id="KW-1185">Reference proteome</keyword>